<sequence>MRLTPLPASSEISLRGPNLSGTQQLIHCINLRAAINIKSHIEKKISKCPLEDLALLKEDLPKLVSTIDNLNVDSSLLRVKIAELMVASIEYYSLHVVSLKKLNPKVKAQHLAIINLSIAQVWSSQQATSEDFDKAQKSDEEASNFDKTQKLDEPFAALVLEIRKSSESKMAEERRGKVDNEVDDYNV</sequence>
<reference evidence="2" key="1">
    <citation type="submission" date="2010-04" db="EMBL/GenBank/DDBJ databases">
        <title>Genomic organization of the Mal d 1 gene cluster on apple (Malus x domestica) linkage group 16.</title>
        <authorList>
            <person name="Pagliarani G."/>
            <person name="Paris R."/>
            <person name="Arens P."/>
            <person name="Tartarini S."/>
            <person name="Peters S."/>
            <person name="van de Weg E."/>
        </authorList>
    </citation>
    <scope>NUCLEOTIDE SEQUENCE</scope>
</reference>
<organism evidence="2">
    <name type="scientific">Malus domestica</name>
    <name type="common">Apple</name>
    <name type="synonym">Pyrus malus</name>
    <dbReference type="NCBI Taxonomy" id="3750"/>
    <lineage>
        <taxon>Eukaryota</taxon>
        <taxon>Viridiplantae</taxon>
        <taxon>Streptophyta</taxon>
        <taxon>Embryophyta</taxon>
        <taxon>Tracheophyta</taxon>
        <taxon>Spermatophyta</taxon>
        <taxon>Magnoliopsida</taxon>
        <taxon>eudicotyledons</taxon>
        <taxon>Gunneridae</taxon>
        <taxon>Pentapetalae</taxon>
        <taxon>rosids</taxon>
        <taxon>fabids</taxon>
        <taxon>Rosales</taxon>
        <taxon>Rosaceae</taxon>
        <taxon>Amygdaloideae</taxon>
        <taxon>Maleae</taxon>
        <taxon>Malus</taxon>
    </lineage>
</organism>
<protein>
    <submittedName>
        <fullName evidence="2">Uncharacterized protein</fullName>
    </submittedName>
</protein>
<evidence type="ECO:0000256" key="1">
    <source>
        <dbReference type="SAM" id="MobiDB-lite"/>
    </source>
</evidence>
<accession>E4Z8P2</accession>
<feature type="region of interest" description="Disordered" evidence="1">
    <location>
        <begin position="167"/>
        <end position="187"/>
    </location>
</feature>
<dbReference type="EMBL" id="FN823235">
    <property type="protein sequence ID" value="CBL94167.1"/>
    <property type="molecule type" value="Genomic_DNA"/>
</dbReference>
<feature type="compositionally biased region" description="Basic and acidic residues" evidence="1">
    <location>
        <begin position="167"/>
        <end position="180"/>
    </location>
</feature>
<evidence type="ECO:0000313" key="2">
    <source>
        <dbReference type="EMBL" id="CBL94167.1"/>
    </source>
</evidence>
<proteinExistence type="predicted"/>
<dbReference type="AlphaFoldDB" id="E4Z8P2"/>
<name>E4Z8P2_MALDO</name>